<evidence type="ECO:0000313" key="11">
    <source>
        <dbReference type="EMBL" id="MBF6638783.1"/>
    </source>
</evidence>
<dbReference type="InterPro" id="IPR002933">
    <property type="entry name" value="Peptidase_M20"/>
</dbReference>
<evidence type="ECO:0000256" key="7">
    <source>
        <dbReference type="ARBA" id="ARBA00022833"/>
    </source>
</evidence>
<comment type="cofactor">
    <cofactor evidence="2">
        <name>Zn(2+)</name>
        <dbReference type="ChEBI" id="CHEBI:29105"/>
    </cofactor>
</comment>
<dbReference type="Gene3D" id="3.40.630.10">
    <property type="entry name" value="Zn peptidases"/>
    <property type="match status" value="1"/>
</dbReference>
<dbReference type="EC" id="3.4.13.-" evidence="11"/>
<evidence type="ECO:0000256" key="2">
    <source>
        <dbReference type="ARBA" id="ARBA00001947"/>
    </source>
</evidence>
<dbReference type="GO" id="GO:0016805">
    <property type="term" value="F:dipeptidase activity"/>
    <property type="evidence" value="ECO:0007669"/>
    <property type="project" value="UniProtKB-KW"/>
</dbReference>
<keyword evidence="10" id="KW-0170">Cobalt</keyword>
<accession>A0AA40X561</accession>
<dbReference type="GO" id="GO:0006526">
    <property type="term" value="P:L-arginine biosynthetic process"/>
    <property type="evidence" value="ECO:0007669"/>
    <property type="project" value="TreeGrafter"/>
</dbReference>
<organism evidence="11 12">
    <name type="scientific">Rouxiella silvae</name>
    <dbReference type="NCBI Taxonomy" id="1646373"/>
    <lineage>
        <taxon>Bacteria</taxon>
        <taxon>Pseudomonadati</taxon>
        <taxon>Pseudomonadota</taxon>
        <taxon>Gammaproteobacteria</taxon>
        <taxon>Enterobacterales</taxon>
        <taxon>Yersiniaceae</taxon>
        <taxon>Rouxiella</taxon>
    </lineage>
</organism>
<dbReference type="GO" id="GO:0008270">
    <property type="term" value="F:zinc ion binding"/>
    <property type="evidence" value="ECO:0007669"/>
    <property type="project" value="InterPro"/>
</dbReference>
<dbReference type="GO" id="GO:0006508">
    <property type="term" value="P:proteolysis"/>
    <property type="evidence" value="ECO:0007669"/>
    <property type="project" value="UniProtKB-KW"/>
</dbReference>
<comment type="caution">
    <text evidence="11">The sequence shown here is derived from an EMBL/GenBank/DDBJ whole genome shotgun (WGS) entry which is preliminary data.</text>
</comment>
<dbReference type="NCBIfam" id="TIGR01887">
    <property type="entry name" value="dipeptidaselike"/>
    <property type="match status" value="1"/>
</dbReference>
<gene>
    <name evidence="11" type="ORF">ITX54_19125</name>
</gene>
<comment type="cofactor">
    <cofactor evidence="1">
        <name>Co(2+)</name>
        <dbReference type="ChEBI" id="CHEBI:48828"/>
    </cofactor>
</comment>
<evidence type="ECO:0000256" key="10">
    <source>
        <dbReference type="ARBA" id="ARBA00023285"/>
    </source>
</evidence>
<keyword evidence="9" id="KW-0482">Metalloprotease</keyword>
<dbReference type="PANTHER" id="PTHR43808">
    <property type="entry name" value="ACETYLORNITHINE DEACETYLASE"/>
    <property type="match status" value="1"/>
</dbReference>
<evidence type="ECO:0000256" key="5">
    <source>
        <dbReference type="ARBA" id="ARBA00022723"/>
    </source>
</evidence>
<evidence type="ECO:0000256" key="9">
    <source>
        <dbReference type="ARBA" id="ARBA00023049"/>
    </source>
</evidence>
<dbReference type="GO" id="GO:0008777">
    <property type="term" value="F:acetylornithine deacetylase activity"/>
    <property type="evidence" value="ECO:0007669"/>
    <property type="project" value="TreeGrafter"/>
</dbReference>
<reference evidence="11" key="2">
    <citation type="submission" date="2022-09" db="EMBL/GenBank/DDBJ databases">
        <title>Rouxiella aceris sp. nov., isolated from tree sap and emended description of the genus Rhouxiella.</title>
        <authorList>
            <person name="Kim I.S."/>
        </authorList>
    </citation>
    <scope>NUCLEOTIDE SEQUENCE</scope>
    <source>
        <strain evidence="11">SAP-2</strain>
    </source>
</reference>
<evidence type="ECO:0000256" key="6">
    <source>
        <dbReference type="ARBA" id="ARBA00022801"/>
    </source>
</evidence>
<dbReference type="InterPro" id="IPR001261">
    <property type="entry name" value="ArgE/DapE_CS"/>
</dbReference>
<dbReference type="SUPFAM" id="SSF55031">
    <property type="entry name" value="Bacterial exopeptidase dimerisation domain"/>
    <property type="match status" value="1"/>
</dbReference>
<dbReference type="RefSeq" id="WP_194978586.1">
    <property type="nucleotide sequence ID" value="NZ_JADMKS010000008.1"/>
</dbReference>
<dbReference type="InterPro" id="IPR050072">
    <property type="entry name" value="Peptidase_M20A"/>
</dbReference>
<dbReference type="EMBL" id="JADMKS010000008">
    <property type="protein sequence ID" value="MBF6638783.1"/>
    <property type="molecule type" value="Genomic_DNA"/>
</dbReference>
<keyword evidence="6 11" id="KW-0378">Hydrolase</keyword>
<evidence type="ECO:0000256" key="4">
    <source>
        <dbReference type="ARBA" id="ARBA00022670"/>
    </source>
</evidence>
<evidence type="ECO:0000256" key="3">
    <source>
        <dbReference type="ARBA" id="ARBA00006247"/>
    </source>
</evidence>
<proteinExistence type="inferred from homology"/>
<protein>
    <submittedName>
        <fullName evidence="11">Sapep family Mn(2+)-dependent dipeptidase</fullName>
        <ecNumber evidence="11">3.4.13.-</ecNumber>
    </submittedName>
</protein>
<keyword evidence="8 11" id="KW-0224">Dipeptidase</keyword>
<dbReference type="AlphaFoldDB" id="A0AA40X561"/>
<dbReference type="InterPro" id="IPR036264">
    <property type="entry name" value="Bact_exopeptidase_dim_dom"/>
</dbReference>
<comment type="similarity">
    <text evidence="3">Belongs to the peptidase M20A family.</text>
</comment>
<dbReference type="Proteomes" id="UP000705283">
    <property type="component" value="Unassembled WGS sequence"/>
</dbReference>
<dbReference type="PANTHER" id="PTHR43808:SF31">
    <property type="entry name" value="N-ACETYL-L-CITRULLINE DEACETYLASE"/>
    <property type="match status" value="1"/>
</dbReference>
<sequence>MSQSLQEDGFTGKLSAEEKIFSEKIEHWFEQHREEFIQDLLKWVAYPSIADEKLAQEGKPFGIEVHNVFQHVRAQAEKLGFATEEHQGYAISVLSDNRTDTQDLGLISHLDVVPPGDNWTFAPFEPFHKEGFVIGRGASDNKGPALLDLYLLRAFRDLGVSLHHKLRIIYGGAEEIGMGDIKYIAENGPVPRFSVITDGGFPVNYAQKGGLNLILHIPTGPLLTRLSAGVAENAVPASATLRFADTALSKIETAVAGLPVALRDKVSVSRDGRDVLLVSHGKSGHAAFPENTQNAIPLLLNAAVAAGLLADADLAAAKLIAQLLEDPWGEGAGIAFEDQQTGRLTLNGGLIIPGEHGVEVYFDIRYPISTDKAALFAALERAIEPIKGDLTVLRDDSPMHVDKNSLLVQRLQQTFDSIADTKTEPYTMGGGTHARVLPDSITFGPGFGRNPALSFNGESVSVRPDFIPAGHGSPHGPDEFVSIENLKRAFKVYAIAIPRLDSWLEQGLITHAR</sequence>
<dbReference type="PROSITE" id="PS00758">
    <property type="entry name" value="ARGE_DAPE_CPG2_1"/>
    <property type="match status" value="1"/>
</dbReference>
<keyword evidence="5" id="KW-0479">Metal-binding</keyword>
<dbReference type="GO" id="GO:0008237">
    <property type="term" value="F:metallopeptidase activity"/>
    <property type="evidence" value="ECO:0007669"/>
    <property type="project" value="UniProtKB-KW"/>
</dbReference>
<keyword evidence="7" id="KW-0862">Zinc</keyword>
<evidence type="ECO:0000313" key="12">
    <source>
        <dbReference type="Proteomes" id="UP000705283"/>
    </source>
</evidence>
<evidence type="ECO:0000256" key="8">
    <source>
        <dbReference type="ARBA" id="ARBA00022997"/>
    </source>
</evidence>
<reference evidence="11" key="1">
    <citation type="submission" date="2020-11" db="EMBL/GenBank/DDBJ databases">
        <authorList>
            <person name="Lee S.D."/>
        </authorList>
    </citation>
    <scope>NUCLEOTIDE SEQUENCE</scope>
    <source>
        <strain evidence="11">SAP-2</strain>
    </source>
</reference>
<dbReference type="Gene3D" id="3.30.70.360">
    <property type="match status" value="2"/>
</dbReference>
<dbReference type="Pfam" id="PF01546">
    <property type="entry name" value="Peptidase_M20"/>
    <property type="match status" value="1"/>
</dbReference>
<dbReference type="InterPro" id="IPR010964">
    <property type="entry name" value="M20A_pepV-rel"/>
</dbReference>
<dbReference type="SUPFAM" id="SSF53187">
    <property type="entry name" value="Zn-dependent exopeptidases"/>
    <property type="match status" value="1"/>
</dbReference>
<keyword evidence="4" id="KW-0645">Protease</keyword>
<evidence type="ECO:0000256" key="1">
    <source>
        <dbReference type="ARBA" id="ARBA00001941"/>
    </source>
</evidence>
<name>A0AA40X561_9GAMM</name>